<comment type="caution">
    <text evidence="2">The sequence shown here is derived from an EMBL/GenBank/DDBJ whole genome shotgun (WGS) entry which is preliminary data.</text>
</comment>
<keyword evidence="1" id="KW-0732">Signal</keyword>
<dbReference type="AlphaFoldDB" id="A0A7C1FQE0"/>
<evidence type="ECO:0000256" key="1">
    <source>
        <dbReference type="SAM" id="SignalP"/>
    </source>
</evidence>
<protein>
    <recommendedName>
        <fullName evidence="3">DUF3261 domain-containing protein</fullName>
    </recommendedName>
</protein>
<reference evidence="2" key="1">
    <citation type="journal article" date="2020" name="mSystems">
        <title>Genome- and Community-Level Interaction Insights into Carbon Utilization and Element Cycling Functions of Hydrothermarchaeota in Hydrothermal Sediment.</title>
        <authorList>
            <person name="Zhou Z."/>
            <person name="Liu Y."/>
            <person name="Xu W."/>
            <person name="Pan J."/>
            <person name="Luo Z.H."/>
            <person name="Li M."/>
        </authorList>
    </citation>
    <scope>NUCLEOTIDE SEQUENCE [LARGE SCALE GENOMIC DNA]</scope>
    <source>
        <strain evidence="2">SpSt-289</strain>
    </source>
</reference>
<proteinExistence type="predicted"/>
<dbReference type="EMBL" id="DSMG01000054">
    <property type="protein sequence ID" value="HDX30840.1"/>
    <property type="molecule type" value="Genomic_DNA"/>
</dbReference>
<feature type="signal peptide" evidence="1">
    <location>
        <begin position="1"/>
        <end position="23"/>
    </location>
</feature>
<feature type="chain" id="PRO_5027817774" description="DUF3261 domain-containing protein" evidence="1">
    <location>
        <begin position="24"/>
        <end position="188"/>
    </location>
</feature>
<evidence type="ECO:0008006" key="3">
    <source>
        <dbReference type="Google" id="ProtNLM"/>
    </source>
</evidence>
<organism evidence="2">
    <name type="scientific">Caldilinea aerophila</name>
    <dbReference type="NCBI Taxonomy" id="133453"/>
    <lineage>
        <taxon>Bacteria</taxon>
        <taxon>Bacillati</taxon>
        <taxon>Chloroflexota</taxon>
        <taxon>Caldilineae</taxon>
        <taxon>Caldilineales</taxon>
        <taxon>Caldilineaceae</taxon>
        <taxon>Caldilinea</taxon>
    </lineage>
</organism>
<accession>A0A7C1FQE0</accession>
<gene>
    <name evidence="2" type="ORF">ENQ20_05030</name>
</gene>
<sequence length="188" mass="20713">MMRLIYTTIRPIFLACCTTLLVAGCQPIPSPIPFLTTPAVETMEQGDHLAVSTQEGGVRIDVYSERGIGAAQVRFPSSLFESTNAEPIVVAFHLQGLEQAVFDNGEQRLELSVSSHDPFVVAQSLFTREGVQSLTEADALWARIEIIAENGELATIPLHQGRIEVTLPAGFLNAHHPVLSLRWIDFYR</sequence>
<name>A0A7C1FQE0_9CHLR</name>
<evidence type="ECO:0000313" key="2">
    <source>
        <dbReference type="EMBL" id="HDX30840.1"/>
    </source>
</evidence>
<dbReference type="PROSITE" id="PS51257">
    <property type="entry name" value="PROKAR_LIPOPROTEIN"/>
    <property type="match status" value="1"/>
</dbReference>